<dbReference type="AlphaFoldDB" id="A0AAW8AQL6"/>
<dbReference type="Gene3D" id="1.10.260.160">
    <property type="match status" value="1"/>
</dbReference>
<sequence length="80" mass="9184">AYDMTGVQAEVMFKPYGHPMYLPYILMGYNQVYDFETHPAELLKSPYDSIVPVVFDGVNDFNIVNNLLPEVPSHIFKDEV</sequence>
<comment type="caution">
    <text evidence="1">The sequence shown here is derived from an EMBL/GenBank/DDBJ whole genome shotgun (WGS) entry which is preliminary data.</text>
</comment>
<evidence type="ECO:0000313" key="1">
    <source>
        <dbReference type="EMBL" id="MDP0971813.1"/>
    </source>
</evidence>
<proteinExistence type="predicted"/>
<organism evidence="1 2">
    <name type="scientific">Klebsiella pneumoniae</name>
    <dbReference type="NCBI Taxonomy" id="573"/>
    <lineage>
        <taxon>Bacteria</taxon>
        <taxon>Pseudomonadati</taxon>
        <taxon>Pseudomonadota</taxon>
        <taxon>Gammaproteobacteria</taxon>
        <taxon>Enterobacterales</taxon>
        <taxon>Enterobacteriaceae</taxon>
        <taxon>Klebsiella/Raoultella group</taxon>
        <taxon>Klebsiella</taxon>
        <taxon>Klebsiella pneumoniae complex</taxon>
    </lineage>
</organism>
<dbReference type="EMBL" id="JAUUIA010001267">
    <property type="protein sequence ID" value="MDP0971813.1"/>
    <property type="molecule type" value="Genomic_DNA"/>
</dbReference>
<dbReference type="RefSeq" id="WP_305202796.1">
    <property type="nucleotide sequence ID" value="NZ_JAUUIA010001267.1"/>
</dbReference>
<feature type="non-terminal residue" evidence="1">
    <location>
        <position position="1"/>
    </location>
</feature>
<name>A0AAW8AQL6_KLEPN</name>
<dbReference type="Proteomes" id="UP001244490">
    <property type="component" value="Unassembled WGS sequence"/>
</dbReference>
<protein>
    <submittedName>
        <fullName evidence="1">Uncharacterized protein</fullName>
    </submittedName>
</protein>
<reference evidence="1" key="1">
    <citation type="submission" date="2023-07" db="EMBL/GenBank/DDBJ databases">
        <authorList>
            <person name="Peng Z."/>
        </authorList>
    </citation>
    <scope>NUCLEOTIDE SEQUENCE</scope>
    <source>
        <strain evidence="1">KP219</strain>
    </source>
</reference>
<gene>
    <name evidence="1" type="ORF">Q6294_33290</name>
</gene>
<feature type="non-terminal residue" evidence="1">
    <location>
        <position position="80"/>
    </location>
</feature>
<accession>A0AAW8AQL6</accession>
<evidence type="ECO:0000313" key="2">
    <source>
        <dbReference type="Proteomes" id="UP001244490"/>
    </source>
</evidence>